<dbReference type="PANTHER" id="PTHR31601">
    <property type="entry name" value="28S RIBOSOMAL PROTEIN S36, MITOCHONDRIAL"/>
    <property type="match status" value="1"/>
</dbReference>
<dbReference type="Pfam" id="PF10937">
    <property type="entry name" value="Kgd4-YMR31"/>
    <property type="match status" value="1"/>
</dbReference>
<sequence>MNATRVLLARQPMIRFLGKRSIPKQIDHAPQPHPASPTHELPDSFATYRQKAQQHGPLGTGAAALAAQYGGYIGRHPGKSLGPVEPKDGEYFDRNDLPARFRRTPWSQAEIEAIESGGASMFA</sequence>
<dbReference type="InterPro" id="IPR020373">
    <property type="entry name" value="Kgd4/YMR-31"/>
</dbReference>
<feature type="compositionally biased region" description="Basic and acidic residues" evidence="4">
    <location>
        <begin position="85"/>
        <end position="96"/>
    </location>
</feature>
<comment type="similarity">
    <text evidence="3">Belongs to the alpha-ketoglutarate dehydrogenase component 4 family.</text>
</comment>
<comment type="subcellular location">
    <subcellularLocation>
        <location evidence="1">Mitochondrion</location>
    </subcellularLocation>
</comment>
<dbReference type="Proteomes" id="UP001562354">
    <property type="component" value="Unassembled WGS sequence"/>
</dbReference>
<evidence type="ECO:0000313" key="6">
    <source>
        <dbReference type="Proteomes" id="UP001562354"/>
    </source>
</evidence>
<dbReference type="PANTHER" id="PTHR31601:SF2">
    <property type="entry name" value="ALPHA-KETOGLUTARATE DEHYDROGENASE COMPONENT 4"/>
    <property type="match status" value="1"/>
</dbReference>
<comment type="caution">
    <text evidence="5">The sequence shown here is derived from an EMBL/GenBank/DDBJ whole genome shotgun (WGS) entry which is preliminary data.</text>
</comment>
<dbReference type="EMBL" id="JBFMKM010000012">
    <property type="protein sequence ID" value="KAL1302096.1"/>
    <property type="molecule type" value="Genomic_DNA"/>
</dbReference>
<evidence type="ECO:0000313" key="5">
    <source>
        <dbReference type="EMBL" id="KAL1302096.1"/>
    </source>
</evidence>
<evidence type="ECO:0000256" key="3">
    <source>
        <dbReference type="ARBA" id="ARBA00043970"/>
    </source>
</evidence>
<reference evidence="5 6" key="1">
    <citation type="submission" date="2024-07" db="EMBL/GenBank/DDBJ databases">
        <title>Draft sequence of the Neodothiora populina.</title>
        <authorList>
            <person name="Drown D.D."/>
            <person name="Schuette U.S."/>
            <person name="Buechlein A.B."/>
            <person name="Rusch D.R."/>
            <person name="Winton L.W."/>
            <person name="Adams G.A."/>
        </authorList>
    </citation>
    <scope>NUCLEOTIDE SEQUENCE [LARGE SCALE GENOMIC DNA]</scope>
    <source>
        <strain evidence="5 6">CPC 39397</strain>
    </source>
</reference>
<protein>
    <submittedName>
        <fullName evidence="5">Uncharacterized protein</fullName>
    </submittedName>
</protein>
<dbReference type="RefSeq" id="XP_069198372.1">
    <property type="nucleotide sequence ID" value="XM_069341863.1"/>
</dbReference>
<evidence type="ECO:0000256" key="1">
    <source>
        <dbReference type="ARBA" id="ARBA00004173"/>
    </source>
</evidence>
<evidence type="ECO:0000256" key="4">
    <source>
        <dbReference type="SAM" id="MobiDB-lite"/>
    </source>
</evidence>
<evidence type="ECO:0000256" key="2">
    <source>
        <dbReference type="ARBA" id="ARBA00023128"/>
    </source>
</evidence>
<organism evidence="5 6">
    <name type="scientific">Neodothiora populina</name>
    <dbReference type="NCBI Taxonomy" id="2781224"/>
    <lineage>
        <taxon>Eukaryota</taxon>
        <taxon>Fungi</taxon>
        <taxon>Dikarya</taxon>
        <taxon>Ascomycota</taxon>
        <taxon>Pezizomycotina</taxon>
        <taxon>Dothideomycetes</taxon>
        <taxon>Dothideomycetidae</taxon>
        <taxon>Dothideales</taxon>
        <taxon>Dothioraceae</taxon>
        <taxon>Neodothiora</taxon>
    </lineage>
</organism>
<gene>
    <name evidence="5" type="ORF">AAFC00_002532</name>
</gene>
<dbReference type="GeneID" id="95976234"/>
<proteinExistence type="inferred from homology"/>
<accession>A0ABR3P7E7</accession>
<keyword evidence="6" id="KW-1185">Reference proteome</keyword>
<keyword evidence="2" id="KW-0496">Mitochondrion</keyword>
<name>A0ABR3P7E7_9PEZI</name>
<feature type="region of interest" description="Disordered" evidence="4">
    <location>
        <begin position="77"/>
        <end position="96"/>
    </location>
</feature>